<dbReference type="KEGG" id="pfaa:MM59RIKEN_10640"/>
<reference evidence="3" key="1">
    <citation type="submission" date="2020-09" db="EMBL/GenBank/DDBJ databases">
        <title>New species isolated from human feces.</title>
        <authorList>
            <person name="Kitahara M."/>
            <person name="Shigeno Y."/>
            <person name="Shime M."/>
            <person name="Matsumoto Y."/>
            <person name="Nakamura S."/>
            <person name="Motooka D."/>
            <person name="Fukuoka S."/>
            <person name="Nishikawa H."/>
            <person name="Benno Y."/>
        </authorList>
    </citation>
    <scope>NUCLEOTIDE SEQUENCE</scope>
    <source>
        <strain evidence="3">MM59</strain>
    </source>
</reference>
<dbReference type="SMART" id="SM00829">
    <property type="entry name" value="PKS_ER"/>
    <property type="match status" value="1"/>
</dbReference>
<evidence type="ECO:0000259" key="2">
    <source>
        <dbReference type="SMART" id="SM00829"/>
    </source>
</evidence>
<gene>
    <name evidence="3" type="ORF">MM59RIKEN_10640</name>
</gene>
<dbReference type="InterPro" id="IPR013154">
    <property type="entry name" value="ADH-like_N"/>
</dbReference>
<protein>
    <submittedName>
        <fullName evidence="3">Galactonate oxidoreductase</fullName>
    </submittedName>
</protein>
<dbReference type="Gene3D" id="3.40.50.720">
    <property type="entry name" value="NAD(P)-binding Rossmann-like Domain"/>
    <property type="match status" value="1"/>
</dbReference>
<keyword evidence="4" id="KW-1185">Reference proteome</keyword>
<dbReference type="InterPro" id="IPR036291">
    <property type="entry name" value="NAD(P)-bd_dom_sf"/>
</dbReference>
<dbReference type="InterPro" id="IPR020843">
    <property type="entry name" value="ER"/>
</dbReference>
<dbReference type="EMBL" id="AP023420">
    <property type="protein sequence ID" value="BCK83745.1"/>
    <property type="molecule type" value="Genomic_DNA"/>
</dbReference>
<sequence length="344" mass="37093">MSQKTMKALVLEEAFHLNLKDVPLPEVPPGYARVKMLAISICGSDIHAYRGNSLLLTYPRVLGHELCGVIDEINGAPGDLKVGDRVSVFPYLSCGSCVACRQHRENCCTSLKVLGVHVEGGIAEYVSVPIENLLKVPETMPPKVAALIEPLSVSAHAVRRGKVAAGDHVLVLGAGPIGLGVAEAAKAAGADVRVADISATRRNFVAERFGHVVMDPSAADFDMELRKWTHEDYPNKVIDSTGSKASNSTAINYLAAAGDLIFVGLQSDTLGLSDPSFHIREATVYASRVAQMQDFRWVLDQIESGNIRAERMITDVSDFAHAKESFEEWVSRGGAVFKGIIEVE</sequence>
<dbReference type="Pfam" id="PF00107">
    <property type="entry name" value="ADH_zinc_N"/>
    <property type="match status" value="1"/>
</dbReference>
<dbReference type="PANTHER" id="PTHR43401:SF3">
    <property type="entry name" value="L-GALACTONATE-5-DEHYDROGENASE"/>
    <property type="match status" value="1"/>
</dbReference>
<proteinExistence type="predicted"/>
<keyword evidence="1" id="KW-0560">Oxidoreductase</keyword>
<evidence type="ECO:0000313" key="3">
    <source>
        <dbReference type="EMBL" id="BCK83745.1"/>
    </source>
</evidence>
<dbReference type="GO" id="GO:0016491">
    <property type="term" value="F:oxidoreductase activity"/>
    <property type="evidence" value="ECO:0007669"/>
    <property type="project" value="UniProtKB-KW"/>
</dbReference>
<dbReference type="SUPFAM" id="SSF50129">
    <property type="entry name" value="GroES-like"/>
    <property type="match status" value="1"/>
</dbReference>
<evidence type="ECO:0000256" key="1">
    <source>
        <dbReference type="ARBA" id="ARBA00023002"/>
    </source>
</evidence>
<organism evidence="3 4">
    <name type="scientific">Pusillibacter faecalis</name>
    <dbReference type="NCBI Taxonomy" id="2714358"/>
    <lineage>
        <taxon>Bacteria</taxon>
        <taxon>Bacillati</taxon>
        <taxon>Bacillota</taxon>
        <taxon>Clostridia</taxon>
        <taxon>Eubacteriales</taxon>
        <taxon>Oscillospiraceae</taxon>
        <taxon>Pusillibacter</taxon>
    </lineage>
</organism>
<dbReference type="PANTHER" id="PTHR43401">
    <property type="entry name" value="L-THREONINE 3-DEHYDROGENASE"/>
    <property type="match status" value="1"/>
</dbReference>
<name>A0A810QB07_9FIRM</name>
<dbReference type="InterPro" id="IPR050129">
    <property type="entry name" value="Zn_alcohol_dh"/>
</dbReference>
<dbReference type="Proteomes" id="UP000679848">
    <property type="component" value="Chromosome"/>
</dbReference>
<dbReference type="AlphaFoldDB" id="A0A810QB07"/>
<evidence type="ECO:0000313" key="4">
    <source>
        <dbReference type="Proteomes" id="UP000679848"/>
    </source>
</evidence>
<dbReference type="InterPro" id="IPR013149">
    <property type="entry name" value="ADH-like_C"/>
</dbReference>
<dbReference type="InterPro" id="IPR011032">
    <property type="entry name" value="GroES-like_sf"/>
</dbReference>
<dbReference type="Pfam" id="PF08240">
    <property type="entry name" value="ADH_N"/>
    <property type="match status" value="1"/>
</dbReference>
<accession>A0A810QB07</accession>
<dbReference type="RefSeq" id="WP_187028078.1">
    <property type="nucleotide sequence ID" value="NZ_AP023420.1"/>
</dbReference>
<dbReference type="SUPFAM" id="SSF51735">
    <property type="entry name" value="NAD(P)-binding Rossmann-fold domains"/>
    <property type="match status" value="1"/>
</dbReference>
<dbReference type="Gene3D" id="3.90.180.10">
    <property type="entry name" value="Medium-chain alcohol dehydrogenases, catalytic domain"/>
    <property type="match status" value="1"/>
</dbReference>
<feature type="domain" description="Enoyl reductase (ER)" evidence="2">
    <location>
        <begin position="14"/>
        <end position="341"/>
    </location>
</feature>